<name>A0ABY6ICM3_STRPE</name>
<dbReference type="SMART" id="SM01260">
    <property type="entry name" value="LANC_like"/>
    <property type="match status" value="1"/>
</dbReference>
<dbReference type="PIRSF" id="PIRSF037228">
    <property type="entry name" value="Lant_mod_RumM"/>
    <property type="match status" value="1"/>
</dbReference>
<dbReference type="Proteomes" id="UP001163878">
    <property type="component" value="Chromosome"/>
</dbReference>
<dbReference type="InterPro" id="IPR007822">
    <property type="entry name" value="LANC-like"/>
</dbReference>
<feature type="domain" description="Lantibiotic biosynthesis protein dehydration" evidence="1">
    <location>
        <begin position="160"/>
        <end position="529"/>
    </location>
</feature>
<dbReference type="Pfam" id="PF13575">
    <property type="entry name" value="DUF4135"/>
    <property type="match status" value="1"/>
</dbReference>
<reference evidence="2" key="1">
    <citation type="submission" date="2022-10" db="EMBL/GenBank/DDBJ databases">
        <title>Cytochrome P450 Catalyzes Benzene Ring Formation in the Biosynthesis of Trialkyl-Substituted Aromatic Polyketides.</title>
        <authorList>
            <person name="Zhao E."/>
            <person name="Ge H."/>
        </authorList>
    </citation>
    <scope>NUCLEOTIDE SEQUENCE</scope>
    <source>
        <strain evidence="2">NA0869</strain>
    </source>
</reference>
<gene>
    <name evidence="2" type="ORF">OGH68_19750</name>
</gene>
<dbReference type="InterPro" id="IPR017146">
    <property type="entry name" value="Lanti_2_LanM"/>
</dbReference>
<keyword evidence="3" id="KW-1185">Reference proteome</keyword>
<dbReference type="PRINTS" id="PR01950">
    <property type="entry name" value="LANCSUPER"/>
</dbReference>
<evidence type="ECO:0000259" key="1">
    <source>
        <dbReference type="Pfam" id="PF13575"/>
    </source>
</evidence>
<evidence type="ECO:0000313" key="3">
    <source>
        <dbReference type="Proteomes" id="UP001163878"/>
    </source>
</evidence>
<dbReference type="CDD" id="cd04792">
    <property type="entry name" value="LanM-like"/>
    <property type="match status" value="1"/>
</dbReference>
<dbReference type="NCBIfam" id="TIGR03897">
    <property type="entry name" value="lanti_2_LanM"/>
    <property type="match status" value="1"/>
</dbReference>
<accession>A0ABY6ICM3</accession>
<dbReference type="Pfam" id="PF05147">
    <property type="entry name" value="LANC_like"/>
    <property type="match status" value="1"/>
</dbReference>
<dbReference type="EMBL" id="CP107567">
    <property type="protein sequence ID" value="UYQ63475.1"/>
    <property type="molecule type" value="Genomic_DNA"/>
</dbReference>
<dbReference type="InterPro" id="IPR025410">
    <property type="entry name" value="Lant_dehyd"/>
</dbReference>
<protein>
    <submittedName>
        <fullName evidence="2">Type 2 lanthipeptide synthetase LanM family protein</fullName>
    </submittedName>
</protein>
<proteinExistence type="predicted"/>
<organism evidence="2 3">
    <name type="scientific">Streptomyces peucetius</name>
    <dbReference type="NCBI Taxonomy" id="1950"/>
    <lineage>
        <taxon>Bacteria</taxon>
        <taxon>Bacillati</taxon>
        <taxon>Actinomycetota</taxon>
        <taxon>Actinomycetes</taxon>
        <taxon>Kitasatosporales</taxon>
        <taxon>Streptomycetaceae</taxon>
        <taxon>Streptomyces</taxon>
    </lineage>
</organism>
<dbReference type="InterPro" id="IPR012341">
    <property type="entry name" value="6hp_glycosidase-like_sf"/>
</dbReference>
<dbReference type="SUPFAM" id="SSF158745">
    <property type="entry name" value="LanC-like"/>
    <property type="match status" value="1"/>
</dbReference>
<evidence type="ECO:0000313" key="2">
    <source>
        <dbReference type="EMBL" id="UYQ63475.1"/>
    </source>
</evidence>
<sequence>MISPAEYYPEFDSAEVEETIAPLARFDDEITAVLEAGRSEDTPGARVSDAGTRAAVQEWLSRPEEYPFQHVVRSVAAAVADADPIDAFPHLFAEPAAALVELLERAEVRLREVYTRPLVAAVNHARESGLLDGETPEARYRYFVQQSVRTSFEAASGLSFPVLRDVTRLVLGNEQAAFAELCTRLTADRPAIADRFGIGTSDPLVSLGRSEGDTHNHGRSVSVLTFGSGKRLVYKPRDVSCEAAYVTIAQELNALLDTGLVAAGVLERDRYGYVEFVEAEDVSDMSAEFMRASGELAAVLYLLNARDMHFENILPTRRGPLPIDLETILHPERIHTGPTPEAPGNAYATIAQSIYGIGILPLVMAGKGDDAGHIDLGFLGDQGRGNSPFKSMQFDAPFTDRVSLALRPAAAAERKTVVGALTEDATHDLGRQMAEGFTRVFRAVMADPDTWTGLLRKTAAGIRVRYVHNPTALYGQTLRMTAGPGALDGTAPYLALLKRIAIASKTSDRQIIRSEMRQLAERDVPYFTVAGTGTALTDGEGNEVGADFGVSPLDLALAKAARMNEFELGEELRLLYSAFASRFPDNHLAPAGGTAADPAAGPAAQEEDDALIRLVARLSDQLVATSRPDRFAHLPRTWIGPLASAEANRPWPPGVLGYDLYTGRSGPALALAAAGRLLDERRYRDLSAQIFSTTADILSTKRYETRSIQQAGYGGYTGMAGILFALSAAGRILGEEGWTRAAQDALPLLLGQIGDVPRDRLPLDVIGGVAGVLSCVTAIGGPHAAESVETLTELLVDALHRGGNGARSVLTQSGFAHGVSGVLHALCRAHPHLPSGRRAVVESATAGLAERLHGFHDADAGNWSSNAATPQSFSTGWCHGSTGIALALSAYHAVCGDDAVAQLRDRAVGNIIELGFGRNLTWCHGDLGNHDALTALAGAGETPLRAEITGIERKWLQPDVFLRKLGDARSRYAHTSSLMVGTAGVVLHLVNRLDPARRVSPVLLTGEGR</sequence>
<dbReference type="RefSeq" id="WP_264245792.1">
    <property type="nucleotide sequence ID" value="NZ_CP107567.1"/>
</dbReference>
<dbReference type="Gene3D" id="1.50.10.10">
    <property type="match status" value="1"/>
</dbReference>